<feature type="site" description="Increases basicity of active site Tyr" evidence="11">
    <location>
        <position position="112"/>
    </location>
</feature>
<keyword evidence="6" id="KW-0119">Carbohydrate metabolism</keyword>
<dbReference type="EMBL" id="MLQS01000030">
    <property type="protein sequence ID" value="OIJ18067.1"/>
    <property type="molecule type" value="Genomic_DNA"/>
</dbReference>
<dbReference type="GO" id="GO:0016616">
    <property type="term" value="F:oxidoreductase activity, acting on the CH-OH group of donors, NAD or NADP as acceptor"/>
    <property type="evidence" value="ECO:0007669"/>
    <property type="project" value="InterPro"/>
</dbReference>
<keyword evidence="3 12" id="KW-0378">Hydrolase</keyword>
<comment type="cofactor">
    <cofactor evidence="12">
        <name>NAD(+)</name>
        <dbReference type="ChEBI" id="CHEBI:57540"/>
    </cofactor>
    <text evidence="12">Binds 1 NAD(+) per subunit.</text>
</comment>
<sequence length="445" mass="49210">MTKGLKIATIGGGSSYTPELVEGFIKRYDELPIRELWLVDIEAGKEKMEIVGNLAKRMIEKAGLPIDVHLTLDRRAALKDADFVTTQFRVGLLEARAKDERIPLKYGVLGQETNGPGGLFKGLRTIPVILDICKDMEELCPNAWLINFTNPAGMVTEAVLRYSNIKKVVGLCNVPIGIEMGIAKLLDVDHSRIRIDFAGLNHMVYGLDVYVDGVSVREEVIEKLTDPANSSFVKNIEGIGWEPEFIKSLGVLTCPYHMYYYKTRQMLEKDMKNADGEGTRAEVVQKLETELFELYKDPNLAIKPPQLEKRGGAYYSDAAVRLITSIYTDKRDIQPVNTMNNGAIASIPADSAVEISCVITKDGPKPIAIGDLPVPVRGLVQQIKSFERIGAEAAVTGDYNTAVLAMTINPLSPSDTIAKQIVDEMMEAHKEHLPQFFGKKEVVKA</sequence>
<dbReference type="InterPro" id="IPR036291">
    <property type="entry name" value="NAD(P)-bd_dom_sf"/>
</dbReference>
<organism evidence="15 16">
    <name type="scientific">Anaerobacillus alkalidiazotrophicus</name>
    <dbReference type="NCBI Taxonomy" id="472963"/>
    <lineage>
        <taxon>Bacteria</taxon>
        <taxon>Bacillati</taxon>
        <taxon>Bacillota</taxon>
        <taxon>Bacilli</taxon>
        <taxon>Bacillales</taxon>
        <taxon>Bacillaceae</taxon>
        <taxon>Anaerobacillus</taxon>
    </lineage>
</organism>
<name>A0A1S2M4K4_9BACI</name>
<dbReference type="PANTHER" id="PTHR32092">
    <property type="entry name" value="6-PHOSPHO-BETA-GLUCOSIDASE-RELATED"/>
    <property type="match status" value="1"/>
</dbReference>
<dbReference type="SUPFAM" id="SSF51735">
    <property type="entry name" value="NAD(P)-binding Rossmann-fold domains"/>
    <property type="match status" value="1"/>
</dbReference>
<dbReference type="GO" id="GO:0005975">
    <property type="term" value="P:carbohydrate metabolic process"/>
    <property type="evidence" value="ECO:0007669"/>
    <property type="project" value="InterPro"/>
</dbReference>
<dbReference type="EC" id="3.2.1.86" evidence="8"/>
<evidence type="ECO:0000256" key="12">
    <source>
        <dbReference type="RuleBase" id="RU361152"/>
    </source>
</evidence>
<keyword evidence="7 12" id="KW-0326">Glycosidase</keyword>
<evidence type="ECO:0000256" key="6">
    <source>
        <dbReference type="ARBA" id="ARBA00023277"/>
    </source>
</evidence>
<evidence type="ECO:0000256" key="5">
    <source>
        <dbReference type="ARBA" id="ARBA00023211"/>
    </source>
</evidence>
<keyword evidence="2 10" id="KW-0479">Metal-binding</keyword>
<evidence type="ECO:0000313" key="14">
    <source>
        <dbReference type="EMBL" id="OIJ18067.1"/>
    </source>
</evidence>
<evidence type="ECO:0000256" key="4">
    <source>
        <dbReference type="ARBA" id="ARBA00023027"/>
    </source>
</evidence>
<dbReference type="InterPro" id="IPR019802">
    <property type="entry name" value="GlycHydrolase_4_CS"/>
</dbReference>
<dbReference type="FunFam" id="3.40.50.720:FF:000163">
    <property type="entry name" value="6-phospho-beta-glucosidase"/>
    <property type="match status" value="1"/>
</dbReference>
<feature type="binding site" evidence="9">
    <location>
        <position position="150"/>
    </location>
    <ligand>
        <name>substrate</name>
    </ligand>
</feature>
<keyword evidence="10" id="KW-0170">Cobalt</keyword>
<evidence type="ECO:0000256" key="11">
    <source>
        <dbReference type="PIRSR" id="PIRSR601088-4"/>
    </source>
</evidence>
<dbReference type="Proteomes" id="UP000180057">
    <property type="component" value="Unassembled WGS sequence"/>
</dbReference>
<keyword evidence="4 12" id="KW-0520">NAD</keyword>
<evidence type="ECO:0000256" key="10">
    <source>
        <dbReference type="PIRSR" id="PIRSR601088-3"/>
    </source>
</evidence>
<keyword evidence="16" id="KW-1185">Reference proteome</keyword>
<feature type="binding site" evidence="10">
    <location>
        <position position="202"/>
    </location>
    <ligand>
        <name>Mn(2+)</name>
        <dbReference type="ChEBI" id="CHEBI:29035"/>
    </ligand>
</feature>
<feature type="binding site" evidence="9">
    <location>
        <position position="96"/>
    </location>
    <ligand>
        <name>substrate</name>
    </ligand>
</feature>
<evidence type="ECO:0000256" key="1">
    <source>
        <dbReference type="ARBA" id="ARBA00010141"/>
    </source>
</evidence>
<evidence type="ECO:0000256" key="3">
    <source>
        <dbReference type="ARBA" id="ARBA00022801"/>
    </source>
</evidence>
<dbReference type="STRING" id="472963.BKP45_10725"/>
<dbReference type="Gene3D" id="3.40.50.720">
    <property type="entry name" value="NAD(P)-binding Rossmann-like Domain"/>
    <property type="match status" value="1"/>
</dbReference>
<feature type="domain" description="Glycosyl hydrolase family 4 C-terminal" evidence="13">
    <location>
        <begin position="197"/>
        <end position="411"/>
    </location>
</feature>
<accession>A0A1S2M4K4</accession>
<dbReference type="CDD" id="cd05296">
    <property type="entry name" value="GH4_P_beta_glucosidase"/>
    <property type="match status" value="1"/>
</dbReference>
<dbReference type="InterPro" id="IPR015955">
    <property type="entry name" value="Lactate_DH/Glyco_Ohase_4_C"/>
</dbReference>
<dbReference type="Gene3D" id="3.90.110.10">
    <property type="entry name" value="Lactate dehydrogenase/glycoside hydrolase, family 4, C-terminal"/>
    <property type="match status" value="1"/>
</dbReference>
<reference evidence="15 16" key="1">
    <citation type="submission" date="2016-10" db="EMBL/GenBank/DDBJ databases">
        <title>Draft genome sequences of four alkaliphilic bacteria belonging to the Anaerobacillus genus.</title>
        <authorList>
            <person name="Bassil N.M."/>
            <person name="Lloyd J.R."/>
        </authorList>
    </citation>
    <scope>NUCLEOTIDE SEQUENCE [LARGE SCALE GENOMIC DNA]</scope>
    <source>
        <strain evidence="15 16">DSM 22531</strain>
    </source>
</reference>
<evidence type="ECO:0000256" key="7">
    <source>
        <dbReference type="ARBA" id="ARBA00023295"/>
    </source>
</evidence>
<keyword evidence="5 10" id="KW-0464">Manganese</keyword>
<keyword evidence="10" id="KW-0408">Iron</keyword>
<protein>
    <recommendedName>
        <fullName evidence="8">6-phospho-beta-glucosidase</fullName>
        <ecNumber evidence="8">3.2.1.86</ecNumber>
    </recommendedName>
</protein>
<dbReference type="PROSITE" id="PS01324">
    <property type="entry name" value="GLYCOSYL_HYDROL_F4"/>
    <property type="match status" value="1"/>
</dbReference>
<evidence type="ECO:0000313" key="16">
    <source>
        <dbReference type="Proteomes" id="UP000180057"/>
    </source>
</evidence>
<dbReference type="SUPFAM" id="SSF56327">
    <property type="entry name" value="LDH C-terminal domain-like"/>
    <property type="match status" value="1"/>
</dbReference>
<dbReference type="RefSeq" id="WP_071389685.1">
    <property type="nucleotide sequence ID" value="NZ_MLQS01000017.1"/>
</dbReference>
<dbReference type="PANTHER" id="PTHR32092:SF5">
    <property type="entry name" value="6-PHOSPHO-BETA-GLUCOSIDASE"/>
    <property type="match status" value="1"/>
</dbReference>
<evidence type="ECO:0000256" key="9">
    <source>
        <dbReference type="PIRSR" id="PIRSR601088-2"/>
    </source>
</evidence>
<keyword evidence="10" id="KW-0533">Nickel</keyword>
<feature type="binding site" evidence="10">
    <location>
        <position position="172"/>
    </location>
    <ligand>
        <name>Mn(2+)</name>
        <dbReference type="ChEBI" id="CHEBI:29035"/>
    </ligand>
</feature>
<dbReference type="InterPro" id="IPR022616">
    <property type="entry name" value="Glyco_hydro_4_C"/>
</dbReference>
<dbReference type="GO" id="GO:0046872">
    <property type="term" value="F:metal ion binding"/>
    <property type="evidence" value="ECO:0007669"/>
    <property type="project" value="UniProtKB-KW"/>
</dbReference>
<comment type="similarity">
    <text evidence="1 12">Belongs to the glycosyl hydrolase 4 family.</text>
</comment>
<dbReference type="GO" id="GO:0008706">
    <property type="term" value="F:6-phospho-beta-glucosidase activity"/>
    <property type="evidence" value="ECO:0007669"/>
    <property type="project" value="UniProtKB-EC"/>
</dbReference>
<evidence type="ECO:0000256" key="8">
    <source>
        <dbReference type="ARBA" id="ARBA00066487"/>
    </source>
</evidence>
<dbReference type="Pfam" id="PF11975">
    <property type="entry name" value="Glyco_hydro_4C"/>
    <property type="match status" value="1"/>
</dbReference>
<comment type="caution">
    <text evidence="15">The sequence shown here is derived from an EMBL/GenBank/DDBJ whole genome shotgun (WGS) entry which is preliminary data.</text>
</comment>
<evidence type="ECO:0000313" key="15">
    <source>
        <dbReference type="EMBL" id="OIJ19546.1"/>
    </source>
</evidence>
<dbReference type="InterPro" id="IPR001088">
    <property type="entry name" value="Glyco_hydro_4"/>
</dbReference>
<dbReference type="PRINTS" id="PR00732">
    <property type="entry name" value="GLHYDRLASE4"/>
</dbReference>
<evidence type="ECO:0000259" key="13">
    <source>
        <dbReference type="Pfam" id="PF11975"/>
    </source>
</evidence>
<dbReference type="EMBL" id="MLQS01000017">
    <property type="protein sequence ID" value="OIJ19546.1"/>
    <property type="molecule type" value="Genomic_DNA"/>
</dbReference>
<dbReference type="OrthoDB" id="9808275at2"/>
<dbReference type="Pfam" id="PF02056">
    <property type="entry name" value="Glyco_hydro_4"/>
    <property type="match status" value="1"/>
</dbReference>
<dbReference type="AlphaFoldDB" id="A0A1S2M4K4"/>
<gene>
    <name evidence="15" type="ORF">BKP45_10725</name>
    <name evidence="14" type="ORF">BKP45_16440</name>
</gene>
<proteinExistence type="inferred from homology"/>
<evidence type="ECO:0000256" key="2">
    <source>
        <dbReference type="ARBA" id="ARBA00022723"/>
    </source>
</evidence>